<feature type="binding site" evidence="8">
    <location>
        <position position="161"/>
    </location>
    <ligand>
        <name>substrate</name>
    </ligand>
</feature>
<dbReference type="GO" id="GO:0046872">
    <property type="term" value="F:metal ion binding"/>
    <property type="evidence" value="ECO:0007669"/>
    <property type="project" value="UniProtKB-KW"/>
</dbReference>
<comment type="caution">
    <text evidence="13">The sequence shown here is derived from an EMBL/GenBank/DDBJ whole genome shotgun (WGS) entry which is preliminary data.</text>
</comment>
<keyword evidence="6 11" id="KW-0326">Glycosidase</keyword>
<evidence type="ECO:0000313" key="14">
    <source>
        <dbReference type="Proteomes" id="UP000318380"/>
    </source>
</evidence>
<evidence type="ECO:0000256" key="3">
    <source>
        <dbReference type="ARBA" id="ARBA00022801"/>
    </source>
</evidence>
<dbReference type="GO" id="GO:0016616">
    <property type="term" value="F:oxidoreductase activity, acting on the CH-OH group of donors, NAD or NADP as acceptor"/>
    <property type="evidence" value="ECO:0007669"/>
    <property type="project" value="InterPro"/>
</dbReference>
<dbReference type="CDD" id="cd05296">
    <property type="entry name" value="GH4_P_beta_glucosidase"/>
    <property type="match status" value="1"/>
</dbReference>
<keyword evidence="14" id="KW-1185">Reference proteome</keyword>
<keyword evidence="2 9" id="KW-0479">Metal-binding</keyword>
<evidence type="ECO:0000256" key="6">
    <source>
        <dbReference type="ARBA" id="ARBA00023295"/>
    </source>
</evidence>
<keyword evidence="9" id="KW-0170">Cobalt</keyword>
<evidence type="ECO:0000256" key="2">
    <source>
        <dbReference type="ARBA" id="ARBA00022723"/>
    </source>
</evidence>
<comment type="similarity">
    <text evidence="1 11">Belongs to the glycosyl hydrolase 4 family.</text>
</comment>
<dbReference type="InterPro" id="IPR019802">
    <property type="entry name" value="GlycHydrolase_4_CS"/>
</dbReference>
<dbReference type="Pfam" id="PF11975">
    <property type="entry name" value="Glyco_hydro_4C"/>
    <property type="match status" value="1"/>
</dbReference>
<gene>
    <name evidence="13" type="ORF">FB561_7456</name>
</gene>
<dbReference type="PANTHER" id="PTHR32092:SF5">
    <property type="entry name" value="6-PHOSPHO-BETA-GLUCOSIDASE"/>
    <property type="match status" value="1"/>
</dbReference>
<dbReference type="SUPFAM" id="SSF51735">
    <property type="entry name" value="NAD(P)-binding Rossmann-fold domains"/>
    <property type="match status" value="1"/>
</dbReference>
<feature type="active site" description="Proton donor" evidence="7">
    <location>
        <position position="183"/>
    </location>
</feature>
<accession>A0A561B0T0</accession>
<evidence type="ECO:0000256" key="7">
    <source>
        <dbReference type="PIRSR" id="PIRSR601088-1"/>
    </source>
</evidence>
<dbReference type="InterPro" id="IPR015955">
    <property type="entry name" value="Lactate_DH/Glyco_Ohase_4_C"/>
</dbReference>
<dbReference type="InterPro" id="IPR001088">
    <property type="entry name" value="Glyco_hydro_4"/>
</dbReference>
<evidence type="ECO:0000256" key="9">
    <source>
        <dbReference type="PIRSR" id="PIRSR601088-3"/>
    </source>
</evidence>
<sequence length="464" mass="49740">MRWSELVVAELAEAGVQVRLTILGGGGFRVPLVYSALLSDRGEGRITSVRLYDTDRTRLAAIGSVLRQQASGIADAPVVTETTDLDEALRGADFVFSAIRVGGLEGRTIDERVALDLGVLGQETVGAGGIAYGLRTLPVALEIATRIAALAPDAWVINFTNPAGMVTEAMIPALGDRVIGICDSPSGLGRRAALALGLDASKAFYDYAGLNHLGWLRGLHAGGVDRLPELLADPAALGAFEEGRLFGADWLRTLGSIPNEYLHYYYFARETLAAVRSVETTRGKFLLEQQSAFYAETAGQPENALALWQRTRAEREATYMVESREIADAGERDERDMAAGGYEQVALSLMRAIAHNERASLILNVRNRGTLRHLDDDAVVEVPCTVDANGARPLTVSQLTDHQAGLVSAVKAVERSTIEAAVTGSRSSALRAFAWHPLIDSVTTAGRLLDGYVAQLPTLAPFRS</sequence>
<evidence type="ECO:0000256" key="1">
    <source>
        <dbReference type="ARBA" id="ARBA00010141"/>
    </source>
</evidence>
<feature type="binding site" evidence="9">
    <location>
        <position position="182"/>
    </location>
    <ligand>
        <name>Mn(2+)</name>
        <dbReference type="ChEBI" id="CHEBI:29035"/>
    </ligand>
</feature>
<dbReference type="Proteomes" id="UP000318380">
    <property type="component" value="Unassembled WGS sequence"/>
</dbReference>
<proteinExistence type="inferred from homology"/>
<evidence type="ECO:0000313" key="13">
    <source>
        <dbReference type="EMBL" id="TWD72464.1"/>
    </source>
</evidence>
<feature type="active site" description="Proton acceptor" evidence="7">
    <location>
        <position position="261"/>
    </location>
</feature>
<feature type="domain" description="Glycosyl hydrolase family 4 C-terminal" evidence="12">
    <location>
        <begin position="207"/>
        <end position="439"/>
    </location>
</feature>
<dbReference type="PROSITE" id="PS01324">
    <property type="entry name" value="GLYCOSYL_HYDROL_F4"/>
    <property type="match status" value="1"/>
</dbReference>
<dbReference type="GO" id="GO:0005975">
    <property type="term" value="P:carbohydrate metabolic process"/>
    <property type="evidence" value="ECO:0007669"/>
    <property type="project" value="InterPro"/>
</dbReference>
<keyword evidence="4 11" id="KW-0520">NAD</keyword>
<evidence type="ECO:0000256" key="11">
    <source>
        <dbReference type="RuleBase" id="RU361152"/>
    </source>
</evidence>
<feature type="binding site" evidence="9">
    <location>
        <position position="212"/>
    </location>
    <ligand>
        <name>Mn(2+)</name>
        <dbReference type="ChEBI" id="CHEBI:29035"/>
    </ligand>
</feature>
<evidence type="ECO:0000256" key="4">
    <source>
        <dbReference type="ARBA" id="ARBA00023027"/>
    </source>
</evidence>
<dbReference type="Pfam" id="PF02056">
    <property type="entry name" value="Glyco_hydro_4"/>
    <property type="match status" value="1"/>
</dbReference>
<dbReference type="PRINTS" id="PR00732">
    <property type="entry name" value="GLHYDRLASE4"/>
</dbReference>
<keyword evidence="9" id="KW-0533">Nickel</keyword>
<dbReference type="InterPro" id="IPR036291">
    <property type="entry name" value="NAD(P)-bd_dom_sf"/>
</dbReference>
<keyword evidence="9" id="KW-0408">Iron</keyword>
<feature type="binding site" evidence="8">
    <location>
        <position position="107"/>
    </location>
    <ligand>
        <name>substrate</name>
    </ligand>
</feature>
<comment type="cofactor">
    <cofactor evidence="11">
        <name>NAD(+)</name>
        <dbReference type="ChEBI" id="CHEBI:57540"/>
    </cofactor>
    <text evidence="11">Binds 1 NAD(+) per subunit.</text>
</comment>
<dbReference type="EMBL" id="VIVK01000004">
    <property type="protein sequence ID" value="TWD72464.1"/>
    <property type="molecule type" value="Genomic_DNA"/>
</dbReference>
<dbReference type="AlphaFoldDB" id="A0A561B0T0"/>
<dbReference type="Gene3D" id="3.40.50.720">
    <property type="entry name" value="NAD(P)-binding Rossmann-like Domain"/>
    <property type="match status" value="1"/>
</dbReference>
<dbReference type="SUPFAM" id="SSF56327">
    <property type="entry name" value="LDH C-terminal domain-like"/>
    <property type="match status" value="1"/>
</dbReference>
<dbReference type="Gene3D" id="3.90.110.10">
    <property type="entry name" value="Lactate dehydrogenase/glycoside hydrolase, family 4, C-terminal"/>
    <property type="match status" value="1"/>
</dbReference>
<protein>
    <submittedName>
        <fullName evidence="13">6-phospho-beta-glucosidase</fullName>
    </submittedName>
</protein>
<evidence type="ECO:0000256" key="10">
    <source>
        <dbReference type="PIRSR" id="PIRSR601088-4"/>
    </source>
</evidence>
<name>A0A561B0T0_9ACTN</name>
<reference evidence="13 14" key="1">
    <citation type="submission" date="2019-06" db="EMBL/GenBank/DDBJ databases">
        <title>Sequencing the genomes of 1000 actinobacteria strains.</title>
        <authorList>
            <person name="Klenk H.-P."/>
        </authorList>
    </citation>
    <scope>NUCLEOTIDE SEQUENCE [LARGE SCALE GENOMIC DNA]</scope>
    <source>
        <strain evidence="13 14">DSM 24683</strain>
    </source>
</reference>
<feature type="site" description="Increases basicity of active site Tyr" evidence="10">
    <location>
        <position position="123"/>
    </location>
</feature>
<evidence type="ECO:0000259" key="12">
    <source>
        <dbReference type="Pfam" id="PF11975"/>
    </source>
</evidence>
<evidence type="ECO:0000256" key="5">
    <source>
        <dbReference type="ARBA" id="ARBA00023211"/>
    </source>
</evidence>
<keyword evidence="5 9" id="KW-0464">Manganese</keyword>
<organism evidence="13 14">
    <name type="scientific">Kribbella amoyensis</name>
    <dbReference type="NCBI Taxonomy" id="996641"/>
    <lineage>
        <taxon>Bacteria</taxon>
        <taxon>Bacillati</taxon>
        <taxon>Actinomycetota</taxon>
        <taxon>Actinomycetes</taxon>
        <taxon>Propionibacteriales</taxon>
        <taxon>Kribbellaceae</taxon>
        <taxon>Kribbella</taxon>
    </lineage>
</organism>
<evidence type="ECO:0000256" key="8">
    <source>
        <dbReference type="PIRSR" id="PIRSR601088-2"/>
    </source>
</evidence>
<keyword evidence="3 11" id="KW-0378">Hydrolase</keyword>
<dbReference type="PANTHER" id="PTHR32092">
    <property type="entry name" value="6-PHOSPHO-BETA-GLUCOSIDASE-RELATED"/>
    <property type="match status" value="1"/>
</dbReference>
<dbReference type="InterPro" id="IPR022616">
    <property type="entry name" value="Glyco_hydro_4_C"/>
</dbReference>
<dbReference type="GO" id="GO:0004553">
    <property type="term" value="F:hydrolase activity, hydrolyzing O-glycosyl compounds"/>
    <property type="evidence" value="ECO:0007669"/>
    <property type="project" value="InterPro"/>
</dbReference>